<dbReference type="RefSeq" id="WP_011991686.1">
    <property type="nucleotide sequence ID" value="NC_009715.2"/>
</dbReference>
<dbReference type="PANTHER" id="PTHR30443">
    <property type="entry name" value="INNER MEMBRANE PROTEIN"/>
    <property type="match status" value="1"/>
</dbReference>
<keyword evidence="4 11" id="KW-0808">Transferase</keyword>
<accession>A7GW18</accession>
<evidence type="ECO:0000256" key="4">
    <source>
        <dbReference type="ARBA" id="ARBA00022679"/>
    </source>
</evidence>
<evidence type="ECO:0000256" key="8">
    <source>
        <dbReference type="SAM" id="Phobius"/>
    </source>
</evidence>
<keyword evidence="5 8" id="KW-0812">Transmembrane</keyword>
<dbReference type="Pfam" id="PF00884">
    <property type="entry name" value="Sulfatase"/>
    <property type="match status" value="1"/>
</dbReference>
<dbReference type="InterPro" id="IPR012549">
    <property type="entry name" value="EptA-like_N"/>
</dbReference>
<evidence type="ECO:0000259" key="10">
    <source>
        <dbReference type="Pfam" id="PF08019"/>
    </source>
</evidence>
<dbReference type="InterPro" id="IPR017850">
    <property type="entry name" value="Alkaline_phosphatase_core_sf"/>
</dbReference>
<feature type="domain" description="Phosphoethanolamine transferase N-terminal" evidence="10">
    <location>
        <begin position="52"/>
        <end position="202"/>
    </location>
</feature>
<dbReference type="OrthoDB" id="9786870at2"/>
<feature type="transmembrane region" description="Helical" evidence="8">
    <location>
        <begin position="146"/>
        <end position="167"/>
    </location>
</feature>
<dbReference type="SUPFAM" id="SSF53649">
    <property type="entry name" value="Alkaline phosphatase-like"/>
    <property type="match status" value="1"/>
</dbReference>
<evidence type="ECO:0000256" key="1">
    <source>
        <dbReference type="ARBA" id="ARBA00004429"/>
    </source>
</evidence>
<reference evidence="11" key="1">
    <citation type="submission" date="2016-07" db="EMBL/GenBank/DDBJ databases">
        <title>Comparative genomics of the Campylobacter concisus group.</title>
        <authorList>
            <person name="Miller W.G."/>
            <person name="Yee E."/>
            <person name="Chapman M.H."/>
            <person name="Huynh S."/>
            <person name="Bono J.L."/>
            <person name="On S.L.W."/>
            <person name="StLeger J."/>
            <person name="Foster G."/>
            <person name="Parker C.T."/>
        </authorList>
    </citation>
    <scope>NUCLEOTIDE SEQUENCE</scope>
    <source>
        <strain evidence="11">525.92</strain>
    </source>
</reference>
<feature type="transmembrane region" description="Helical" evidence="8">
    <location>
        <begin position="71"/>
        <end position="92"/>
    </location>
</feature>
<keyword evidence="12" id="KW-1185">Reference proteome</keyword>
<keyword evidence="7 8" id="KW-0472">Membrane</keyword>
<feature type="transmembrane region" description="Helical" evidence="8">
    <location>
        <begin position="12"/>
        <end position="30"/>
    </location>
</feature>
<evidence type="ECO:0000256" key="6">
    <source>
        <dbReference type="ARBA" id="ARBA00022989"/>
    </source>
</evidence>
<dbReference type="HOGENOM" id="CLU_018534_1_0_7"/>
<dbReference type="GO" id="GO:0016776">
    <property type="term" value="F:phosphotransferase activity, phosphate group as acceptor"/>
    <property type="evidence" value="ECO:0007669"/>
    <property type="project" value="TreeGrafter"/>
</dbReference>
<proteinExistence type="predicted"/>
<dbReference type="STRING" id="360105.CCV52592_0088"/>
<evidence type="ECO:0000313" key="12">
    <source>
        <dbReference type="Proteomes" id="UP000006380"/>
    </source>
</evidence>
<feature type="transmembrane region" description="Helical" evidence="8">
    <location>
        <begin position="42"/>
        <end position="64"/>
    </location>
</feature>
<dbReference type="CDD" id="cd16017">
    <property type="entry name" value="LptA"/>
    <property type="match status" value="1"/>
</dbReference>
<protein>
    <submittedName>
        <fullName evidence="11">Phosphoethanolamine transferase</fullName>
    </submittedName>
</protein>
<gene>
    <name evidence="11" type="primary">eptC</name>
    <name evidence="11" type="ORF">CCV52592_0088</name>
</gene>
<evidence type="ECO:0000256" key="2">
    <source>
        <dbReference type="ARBA" id="ARBA00022475"/>
    </source>
</evidence>
<dbReference type="NCBIfam" id="NF028537">
    <property type="entry name" value="P_eth_NH2_trans"/>
    <property type="match status" value="1"/>
</dbReference>
<organism evidence="11 12">
    <name type="scientific">Campylobacter curvus (strain 525.92)</name>
    <dbReference type="NCBI Taxonomy" id="360105"/>
    <lineage>
        <taxon>Bacteria</taxon>
        <taxon>Pseudomonadati</taxon>
        <taxon>Campylobacterota</taxon>
        <taxon>Epsilonproteobacteria</taxon>
        <taxon>Campylobacterales</taxon>
        <taxon>Campylobacteraceae</taxon>
        <taxon>Campylobacter</taxon>
    </lineage>
</organism>
<evidence type="ECO:0000256" key="5">
    <source>
        <dbReference type="ARBA" id="ARBA00022692"/>
    </source>
</evidence>
<feature type="domain" description="Sulfatase N-terminal" evidence="9">
    <location>
        <begin position="227"/>
        <end position="505"/>
    </location>
</feature>
<sequence length="520" mass="59799">MQKVLHIKTLTLILVFSIFMSLLNYQFFLFCFKDISFDGNKTIFFTLPIIYFILTNFIYSVLLIPYIWKFIAVLTVLISSLSAYFMGAYGVILDSEMIRNVFETNPAEAASYLNFNLVLWLVFTCILPIIYIIKVKVRYVNFKQELIKRVSFTLGCIVILGVFSVFLTKTYMPFFREHNHARFYNLPFYPIYSTNKFIKQRYFYKKEEFKIIAADATRVKGDRQKILIFIVGEAARSANYSLNGYKLHDTNKFTQAKDVVSLPDFYSCGTATAQSVPCMFSNLGRENFSVDKANNQENAIDILAKTGVDVYWAENDNGCKGVCDRMKNVIQRDVGMDTVLLEDAKNWLEIAKKDGNDTAIFIHIIGSHGPTYFERYPKEFAQFSPSCETSELKNCSSEEIVNVYDNTILYTDFIMSNLIDMLKEQEANADVALFYLSDHGESLGENGIYLHGLPYAIAPDEQKHIPAIAWFGESLKDKKQNLQNVKGERFSQDNVFHSLLGFFDINTSVYKQNLDLFNIK</sequence>
<dbReference type="Gene3D" id="3.40.720.10">
    <property type="entry name" value="Alkaline Phosphatase, subunit A"/>
    <property type="match status" value="1"/>
</dbReference>
<dbReference type="PANTHER" id="PTHR30443:SF0">
    <property type="entry name" value="PHOSPHOETHANOLAMINE TRANSFERASE EPTA"/>
    <property type="match status" value="1"/>
</dbReference>
<keyword evidence="6 8" id="KW-1133">Transmembrane helix</keyword>
<dbReference type="Pfam" id="PF08019">
    <property type="entry name" value="EptA_B_N"/>
    <property type="match status" value="1"/>
</dbReference>
<evidence type="ECO:0000313" key="11">
    <source>
        <dbReference type="EMBL" id="EAT99506.2"/>
    </source>
</evidence>
<dbReference type="Proteomes" id="UP000006380">
    <property type="component" value="Chromosome"/>
</dbReference>
<dbReference type="GO" id="GO:0009244">
    <property type="term" value="P:lipopolysaccharide core region biosynthetic process"/>
    <property type="evidence" value="ECO:0007669"/>
    <property type="project" value="TreeGrafter"/>
</dbReference>
<comment type="subcellular location">
    <subcellularLocation>
        <location evidence="1">Cell inner membrane</location>
        <topology evidence="1">Multi-pass membrane protein</topology>
    </subcellularLocation>
</comment>
<dbReference type="GO" id="GO:0005886">
    <property type="term" value="C:plasma membrane"/>
    <property type="evidence" value="ECO:0007669"/>
    <property type="project" value="UniProtKB-SubCell"/>
</dbReference>
<dbReference type="KEGG" id="ccv:CCV52592_0088"/>
<keyword evidence="2" id="KW-1003">Cell membrane</keyword>
<feature type="transmembrane region" description="Helical" evidence="8">
    <location>
        <begin position="112"/>
        <end position="134"/>
    </location>
</feature>
<dbReference type="InterPro" id="IPR040423">
    <property type="entry name" value="PEA_transferase"/>
</dbReference>
<evidence type="ECO:0000256" key="7">
    <source>
        <dbReference type="ARBA" id="ARBA00023136"/>
    </source>
</evidence>
<evidence type="ECO:0000256" key="3">
    <source>
        <dbReference type="ARBA" id="ARBA00022519"/>
    </source>
</evidence>
<dbReference type="InterPro" id="IPR058130">
    <property type="entry name" value="PEA_transf_C"/>
</dbReference>
<name>A7GW18_CAMC5</name>
<dbReference type="AlphaFoldDB" id="A7GW18"/>
<evidence type="ECO:0000259" key="9">
    <source>
        <dbReference type="Pfam" id="PF00884"/>
    </source>
</evidence>
<keyword evidence="3" id="KW-0997">Cell inner membrane</keyword>
<dbReference type="EMBL" id="CP000767">
    <property type="protein sequence ID" value="EAT99506.2"/>
    <property type="molecule type" value="Genomic_DNA"/>
</dbReference>
<dbReference type="InterPro" id="IPR000917">
    <property type="entry name" value="Sulfatase_N"/>
</dbReference>